<keyword evidence="5 11" id="KW-0812">Transmembrane</keyword>
<evidence type="ECO:0000256" key="3">
    <source>
        <dbReference type="ARBA" id="ARBA00022448"/>
    </source>
</evidence>
<dbReference type="PANTHER" id="PTHR13099">
    <property type="entry name" value="NADH-UBIQUINONE OXIDOREDUCTASE SUBUNIT B14.5B"/>
    <property type="match status" value="1"/>
</dbReference>
<evidence type="ECO:0000256" key="1">
    <source>
        <dbReference type="ARBA" id="ARBA00004298"/>
    </source>
</evidence>
<keyword evidence="10 11" id="KW-0472">Membrane</keyword>
<comment type="subcellular location">
    <subcellularLocation>
        <location evidence="1">Mitochondrion inner membrane</location>
        <topology evidence="1">Single-pass membrane protein</topology>
        <orientation evidence="1">Matrix side</orientation>
    </subcellularLocation>
</comment>
<evidence type="ECO:0000256" key="10">
    <source>
        <dbReference type="ARBA" id="ARBA00023136"/>
    </source>
</evidence>
<evidence type="ECO:0000256" key="5">
    <source>
        <dbReference type="ARBA" id="ARBA00022692"/>
    </source>
</evidence>
<feature type="non-terminal residue" evidence="12">
    <location>
        <position position="1"/>
    </location>
</feature>
<keyword evidence="9" id="KW-0496">Mitochondrion</keyword>
<feature type="non-terminal residue" evidence="12">
    <location>
        <position position="96"/>
    </location>
</feature>
<evidence type="ECO:0000256" key="4">
    <source>
        <dbReference type="ARBA" id="ARBA00022660"/>
    </source>
</evidence>
<proteinExistence type="inferred from homology"/>
<evidence type="ECO:0000256" key="7">
    <source>
        <dbReference type="ARBA" id="ARBA00022982"/>
    </source>
</evidence>
<dbReference type="GO" id="GO:0006120">
    <property type="term" value="P:mitochondrial electron transport, NADH to ubiquinone"/>
    <property type="evidence" value="ECO:0007669"/>
    <property type="project" value="InterPro"/>
</dbReference>
<dbReference type="OrthoDB" id="6329847at2759"/>
<name>A0A7L4GPG7_PODST</name>
<dbReference type="PIRSF" id="PIRSF017834">
    <property type="entry name" value="NADH-UbQ_OxRdtase_b14.5b"/>
    <property type="match status" value="1"/>
</dbReference>
<dbReference type="AlphaFoldDB" id="A0A7L4GPG7"/>
<dbReference type="GO" id="GO:0005743">
    <property type="term" value="C:mitochondrial inner membrane"/>
    <property type="evidence" value="ECO:0007669"/>
    <property type="project" value="UniProtKB-SubCell"/>
</dbReference>
<keyword evidence="6" id="KW-0999">Mitochondrion inner membrane</keyword>
<organism evidence="12 13">
    <name type="scientific">Podargus strigoides</name>
    <name type="common">Tawny frogmouth</name>
    <name type="synonym">Caprimulgus strigoides</name>
    <dbReference type="NCBI Taxonomy" id="8905"/>
    <lineage>
        <taxon>Eukaryota</taxon>
        <taxon>Metazoa</taxon>
        <taxon>Chordata</taxon>
        <taxon>Craniata</taxon>
        <taxon>Vertebrata</taxon>
        <taxon>Euteleostomi</taxon>
        <taxon>Archelosauria</taxon>
        <taxon>Archosauria</taxon>
        <taxon>Dinosauria</taxon>
        <taxon>Saurischia</taxon>
        <taxon>Theropoda</taxon>
        <taxon>Coelurosauria</taxon>
        <taxon>Aves</taxon>
        <taxon>Neognathae</taxon>
        <taxon>Neoaves</taxon>
        <taxon>Strisores</taxon>
        <taxon>Caprimulgiformes</taxon>
        <taxon>Podargidae</taxon>
        <taxon>Podargus</taxon>
    </lineage>
</organism>
<evidence type="ECO:0000256" key="11">
    <source>
        <dbReference type="SAM" id="Phobius"/>
    </source>
</evidence>
<accession>A0A7L4GPG7</accession>
<protein>
    <submittedName>
        <fullName evidence="12">NDUC2 dehydrogenase</fullName>
    </submittedName>
</protein>
<dbReference type="Pfam" id="PF06374">
    <property type="entry name" value="NDUF_C2"/>
    <property type="match status" value="1"/>
</dbReference>
<evidence type="ECO:0000313" key="12">
    <source>
        <dbReference type="EMBL" id="NXX15116.1"/>
    </source>
</evidence>
<feature type="transmembrane region" description="Helical" evidence="11">
    <location>
        <begin position="46"/>
        <end position="66"/>
    </location>
</feature>
<reference evidence="12 13" key="1">
    <citation type="submission" date="2020-02" db="EMBL/GenBank/DDBJ databases">
        <title>Bird 10,000 Genomes (B10K) Project - Family phase.</title>
        <authorList>
            <person name="Zhang G."/>
        </authorList>
    </citation>
    <scope>NUCLEOTIDE SEQUENCE [LARGE SCALE GENOMIC DNA]</scope>
    <source>
        <strain evidence="12">B10K-DU-001-40</strain>
        <tissue evidence="12">Muscle</tissue>
    </source>
</reference>
<feature type="transmembrane region" description="Helical" evidence="11">
    <location>
        <begin position="16"/>
        <end position="34"/>
    </location>
</feature>
<comment type="similarity">
    <text evidence="2">Belongs to the complex I NDUFC2 subunit family.</text>
</comment>
<keyword evidence="7" id="KW-0249">Electron transport</keyword>
<dbReference type="Proteomes" id="UP000584326">
    <property type="component" value="Unassembled WGS sequence"/>
</dbReference>
<keyword evidence="4" id="KW-0679">Respiratory chain</keyword>
<keyword evidence="8 11" id="KW-1133">Transmembrane helix</keyword>
<keyword evidence="13" id="KW-1185">Reference proteome</keyword>
<keyword evidence="3" id="KW-0813">Transport</keyword>
<evidence type="ECO:0000256" key="6">
    <source>
        <dbReference type="ARBA" id="ARBA00022792"/>
    </source>
</evidence>
<evidence type="ECO:0000256" key="8">
    <source>
        <dbReference type="ARBA" id="ARBA00022989"/>
    </source>
</evidence>
<dbReference type="PANTHER" id="PTHR13099:SF0">
    <property type="entry name" value="NADH DEHYDROGENASE [UBIQUINONE] 1 SUBUNIT C2-RELATED"/>
    <property type="match status" value="1"/>
</dbReference>
<dbReference type="InterPro" id="IPR009423">
    <property type="entry name" value="NDUC2"/>
</dbReference>
<comment type="caution">
    <text evidence="12">The sequence shown here is derived from an EMBL/GenBank/DDBJ whole genome shotgun (WGS) entry which is preliminary data.</text>
</comment>
<evidence type="ECO:0000256" key="9">
    <source>
        <dbReference type="ARBA" id="ARBA00023128"/>
    </source>
</evidence>
<evidence type="ECO:0000313" key="13">
    <source>
        <dbReference type="Proteomes" id="UP000584326"/>
    </source>
</evidence>
<evidence type="ECO:0000256" key="2">
    <source>
        <dbReference type="ARBA" id="ARBA00008674"/>
    </source>
</evidence>
<gene>
    <name evidence="12" type="primary">Ndufc2</name>
    <name evidence="12" type="ORF">PODSTR_R00563</name>
</gene>
<sequence>MAFLPDESRSLPPPSLFNPCSAWLGLAGWVAALLDNCFNRRPAIRAGVHRQILFTTAGWFFGYYLMKRTNYVYAKLDRELFEYVRQHPEDFKIAGI</sequence>
<dbReference type="EMBL" id="VZTK01011805">
    <property type="protein sequence ID" value="NXX15116.1"/>
    <property type="molecule type" value="Genomic_DNA"/>
</dbReference>